<dbReference type="OrthoDB" id="1302650at2759"/>
<organism evidence="2 3">
    <name type="scientific">Solanum commersonii</name>
    <name type="common">Commerson's wild potato</name>
    <name type="synonym">Commerson's nightshade</name>
    <dbReference type="NCBI Taxonomy" id="4109"/>
    <lineage>
        <taxon>Eukaryota</taxon>
        <taxon>Viridiplantae</taxon>
        <taxon>Streptophyta</taxon>
        <taxon>Embryophyta</taxon>
        <taxon>Tracheophyta</taxon>
        <taxon>Spermatophyta</taxon>
        <taxon>Magnoliopsida</taxon>
        <taxon>eudicotyledons</taxon>
        <taxon>Gunneridae</taxon>
        <taxon>Pentapetalae</taxon>
        <taxon>asterids</taxon>
        <taxon>lamiids</taxon>
        <taxon>Solanales</taxon>
        <taxon>Solanaceae</taxon>
        <taxon>Solanoideae</taxon>
        <taxon>Solaneae</taxon>
        <taxon>Solanum</taxon>
    </lineage>
</organism>
<reference evidence="2 3" key="1">
    <citation type="submission" date="2020-09" db="EMBL/GenBank/DDBJ databases">
        <title>De no assembly of potato wild relative species, Solanum commersonii.</title>
        <authorList>
            <person name="Cho K."/>
        </authorList>
    </citation>
    <scope>NUCLEOTIDE SEQUENCE [LARGE SCALE GENOMIC DNA]</scope>
    <source>
        <strain evidence="2">LZ3.2</strain>
        <tissue evidence="2">Leaf</tissue>
    </source>
</reference>
<protein>
    <submittedName>
        <fullName evidence="2">Uncharacterized protein</fullName>
    </submittedName>
</protein>
<proteinExistence type="predicted"/>
<evidence type="ECO:0000313" key="2">
    <source>
        <dbReference type="EMBL" id="KAG5620097.1"/>
    </source>
</evidence>
<comment type="caution">
    <text evidence="2">The sequence shown here is derived from an EMBL/GenBank/DDBJ whole genome shotgun (WGS) entry which is preliminary data.</text>
</comment>
<evidence type="ECO:0000313" key="3">
    <source>
        <dbReference type="Proteomes" id="UP000824120"/>
    </source>
</evidence>
<dbReference type="PANTHER" id="PTHR32108">
    <property type="entry name" value="DNA-DIRECTED RNA POLYMERASE SUBUNIT ALPHA"/>
    <property type="match status" value="1"/>
</dbReference>
<evidence type="ECO:0000256" key="1">
    <source>
        <dbReference type="SAM" id="MobiDB-lite"/>
    </source>
</evidence>
<feature type="compositionally biased region" description="Polar residues" evidence="1">
    <location>
        <begin position="73"/>
        <end position="89"/>
    </location>
</feature>
<keyword evidence="3" id="KW-1185">Reference proteome</keyword>
<dbReference type="Proteomes" id="UP000824120">
    <property type="component" value="Chromosome 2"/>
</dbReference>
<accession>A0A9J6A6C5</accession>
<dbReference type="AlphaFoldDB" id="A0A9J6A6C5"/>
<name>A0A9J6A6C5_SOLCO</name>
<dbReference type="EMBL" id="JACXVP010000002">
    <property type="protein sequence ID" value="KAG5620097.1"/>
    <property type="molecule type" value="Genomic_DNA"/>
</dbReference>
<gene>
    <name evidence="2" type="ORF">H5410_005315</name>
</gene>
<dbReference type="PANTHER" id="PTHR32108:SF10">
    <property type="entry name" value="G-PATCH DOMAIN-CONTAINING PROTEIN"/>
    <property type="match status" value="1"/>
</dbReference>
<feature type="region of interest" description="Disordered" evidence="1">
    <location>
        <begin position="61"/>
        <end position="89"/>
    </location>
</feature>
<sequence>MALGVLHITINNLHNINIISPFTIPSISLTSILSRSIILPTSSITIFTSCLPYTTNISSSTTTNISSPPPQFYHQNNPSGQRPNRPSRNFTPFVEPLSVVFERLQASGLLYPMEGRIPDPLPRSFDPYKTCAYHSGVKGHSTDRCYALKHKVEDLIEMKEIIVKQPTPNVNNNPLPNHNGASVNMIGVDEGDDDPTKFIVLVENVENHTHWLLLLLL</sequence>